<dbReference type="OrthoDB" id="333695at2759"/>
<feature type="region of interest" description="Disordered" evidence="1">
    <location>
        <begin position="683"/>
        <end position="720"/>
    </location>
</feature>
<dbReference type="EMBL" id="AFYV02000823">
    <property type="protein sequence ID" value="KFG63879.1"/>
    <property type="molecule type" value="Genomic_DNA"/>
</dbReference>
<dbReference type="VEuPathDB" id="ToxoDB:TGRUB_233290"/>
<evidence type="ECO:0000313" key="3">
    <source>
        <dbReference type="Proteomes" id="UP000028834"/>
    </source>
</evidence>
<feature type="compositionally biased region" description="Polar residues" evidence="1">
    <location>
        <begin position="760"/>
        <end position="769"/>
    </location>
</feature>
<feature type="compositionally biased region" description="Polar residues" evidence="1">
    <location>
        <begin position="798"/>
        <end position="817"/>
    </location>
</feature>
<evidence type="ECO:0000313" key="2">
    <source>
        <dbReference type="EMBL" id="KFG63879.1"/>
    </source>
</evidence>
<dbReference type="AlphaFoldDB" id="A0A086M4R1"/>
<reference evidence="2 3" key="1">
    <citation type="submission" date="2014-05" db="EMBL/GenBank/DDBJ databases">
        <authorList>
            <person name="Sibley D."/>
            <person name="Venepally P."/>
            <person name="Karamycheva S."/>
            <person name="Hadjithomas M."/>
            <person name="Khan A."/>
            <person name="Brunk B."/>
            <person name="Roos D."/>
            <person name="Caler E."/>
            <person name="Lorenzi H."/>
        </authorList>
    </citation>
    <scope>NUCLEOTIDE SEQUENCE [LARGE SCALE GENOMIC DNA]</scope>
    <source>
        <strain evidence="2 3">RUB</strain>
    </source>
</reference>
<proteinExistence type="predicted"/>
<name>A0A086M4R1_TOXGO</name>
<protein>
    <submittedName>
        <fullName evidence="2">Uncharacterized protein</fullName>
    </submittedName>
</protein>
<dbReference type="Proteomes" id="UP000028834">
    <property type="component" value="Unassembled WGS sequence"/>
</dbReference>
<evidence type="ECO:0000256" key="1">
    <source>
        <dbReference type="SAM" id="MobiDB-lite"/>
    </source>
</evidence>
<feature type="region of interest" description="Disordered" evidence="1">
    <location>
        <begin position="790"/>
        <end position="857"/>
    </location>
</feature>
<gene>
    <name evidence="2" type="ORF">TGRUB_233290</name>
</gene>
<accession>A0A086M4R1</accession>
<organism evidence="2 3">
    <name type="scientific">Toxoplasma gondii RUB</name>
    <dbReference type="NCBI Taxonomy" id="935652"/>
    <lineage>
        <taxon>Eukaryota</taxon>
        <taxon>Sar</taxon>
        <taxon>Alveolata</taxon>
        <taxon>Apicomplexa</taxon>
        <taxon>Conoidasida</taxon>
        <taxon>Coccidia</taxon>
        <taxon>Eucoccidiorida</taxon>
        <taxon>Eimeriorina</taxon>
        <taxon>Sarcocystidae</taxon>
        <taxon>Toxoplasma</taxon>
    </lineage>
</organism>
<sequence>MASGLPLKYVANFLLPGADRYNLRQPEYKFHCQTRTAKAVQPVNEEIGTARALPVFRRKTCAEEIADAFDLSGPQLTRQQFIAAFTDPVMEVSETFLSQVFDMFIEPADNTHGHSSDMLDVDDLVWHLLSQEGQLGPACDAAGDLRMVLRRTTENMVHADPVKEFSSRLASRFFSCIGNSNSKKLDTFTSQFMAPSTKVTCGRPLVGMRYELIKQLTTQLSSEVELVSKVVDERIRHMVKQLDADIEELKMRERVTQDRNQEFGPLEIVLPQVFCAHAHTLDVRTSWPLVYSLIVILNGDVMLVTKLNTGRPDRKASTTLPDSEARATKVQLTKTFSTTFKSVRQCGVAGTSLGAPAVGDVFQLICPDAFVVNEQPQHTLHPHIDTLVTPLATVAKYTKVPSFFKMTESGQHVKPSDKRACSVDSASTCLPLEGPSQEPLSSHDPLQCSISSFTRNVVACLKDQKGDADSVYTQAEIQAATERALAQQKQERGSLLLAAATVVLLLATLTGGCSLYSAIKLSERPPKLGSPGSVSNPSQSDVFVASTGNTAQFREFARRWRGSTFPSGALMQIPHTAQSSDAPSSVNSAGDDSGIYAENGGTERMVPLSLLASIPFEALIRVSVVVLRLNDNEVRAYRVATVSRNFSTNSTAMEFASRETLVIQPDGLALLLTPSNAIVTGWNVEPQGKDDPLSSLLSTAGGREGGAAGQASPSESRLSSFTVPLTNAQVTEWLLRKQNDLEASQSSSIGQPIEDAVLSGSESSTSTKAPSPAFPLTDKQYEQMDKGEPLLEGFPALSPSTNVLNTTKDALPSNQLGSAPEPQDDNLFLQSRSADPKEPTESPDGSTSQDDVSYRED</sequence>
<feature type="region of interest" description="Disordered" evidence="1">
    <location>
        <begin position="757"/>
        <end position="776"/>
    </location>
</feature>
<comment type="caution">
    <text evidence="2">The sequence shown here is derived from an EMBL/GenBank/DDBJ whole genome shotgun (WGS) entry which is preliminary data.</text>
</comment>